<dbReference type="AlphaFoldDB" id="A0A6J4PE25"/>
<organism evidence="2">
    <name type="scientific">uncultured Ramlibacter sp</name>
    <dbReference type="NCBI Taxonomy" id="260755"/>
    <lineage>
        <taxon>Bacteria</taxon>
        <taxon>Pseudomonadati</taxon>
        <taxon>Pseudomonadota</taxon>
        <taxon>Betaproteobacteria</taxon>
        <taxon>Burkholderiales</taxon>
        <taxon>Comamonadaceae</taxon>
        <taxon>Ramlibacter</taxon>
        <taxon>environmental samples</taxon>
    </lineage>
</organism>
<name>A0A6J4PE25_9BURK</name>
<reference evidence="2" key="1">
    <citation type="submission" date="2020-02" db="EMBL/GenBank/DDBJ databases">
        <authorList>
            <person name="Meier V. D."/>
        </authorList>
    </citation>
    <scope>NUCLEOTIDE SEQUENCE</scope>
    <source>
        <strain evidence="2">AVDCRST_MAG51</strain>
    </source>
</reference>
<feature type="non-terminal residue" evidence="2">
    <location>
        <position position="1"/>
    </location>
</feature>
<feature type="compositionally biased region" description="Pro residues" evidence="1">
    <location>
        <begin position="92"/>
        <end position="102"/>
    </location>
</feature>
<dbReference type="EMBL" id="CADCUX010000277">
    <property type="protein sequence ID" value="CAA9407490.1"/>
    <property type="molecule type" value="Genomic_DNA"/>
</dbReference>
<feature type="compositionally biased region" description="Low complexity" evidence="1">
    <location>
        <begin position="31"/>
        <end position="46"/>
    </location>
</feature>
<evidence type="ECO:0000313" key="2">
    <source>
        <dbReference type="EMBL" id="CAA9407490.1"/>
    </source>
</evidence>
<feature type="non-terminal residue" evidence="2">
    <location>
        <position position="102"/>
    </location>
</feature>
<proteinExistence type="predicted"/>
<feature type="region of interest" description="Disordered" evidence="1">
    <location>
        <begin position="17"/>
        <end position="102"/>
    </location>
</feature>
<accession>A0A6J4PE25</accession>
<sequence>GRESHLRHHRAALCRLADRGGDDGPLRLEQRAVGPAAGADAPDRSGGPPGRGRHHHQRVPRRCGRPAARPRGEGRRAARGRRNARARRGTARPPPGRPAAVL</sequence>
<feature type="compositionally biased region" description="Basic and acidic residues" evidence="1">
    <location>
        <begin position="17"/>
        <end position="30"/>
    </location>
</feature>
<feature type="compositionally biased region" description="Basic residues" evidence="1">
    <location>
        <begin position="51"/>
        <end position="64"/>
    </location>
</feature>
<feature type="compositionally biased region" description="Basic residues" evidence="1">
    <location>
        <begin position="77"/>
        <end position="90"/>
    </location>
</feature>
<gene>
    <name evidence="2" type="ORF">AVDCRST_MAG51-1207</name>
</gene>
<protein>
    <submittedName>
        <fullName evidence="2">Uncharacterized protein</fullName>
    </submittedName>
</protein>
<evidence type="ECO:0000256" key="1">
    <source>
        <dbReference type="SAM" id="MobiDB-lite"/>
    </source>
</evidence>